<dbReference type="PANTHER" id="PTHR37820:SF1">
    <property type="entry name" value="CELL DIVISION PROTEIN FTSQ"/>
    <property type="match status" value="1"/>
</dbReference>
<evidence type="ECO:0000313" key="12">
    <source>
        <dbReference type="Proteomes" id="UP000198677"/>
    </source>
</evidence>
<reference evidence="12" key="1">
    <citation type="submission" date="2016-10" db="EMBL/GenBank/DDBJ databases">
        <authorList>
            <person name="Varghese N."/>
            <person name="Submissions S."/>
        </authorList>
    </citation>
    <scope>NUCLEOTIDE SEQUENCE [LARGE SCALE GENOMIC DNA]</scope>
    <source>
        <strain evidence="12">DSM 44675</strain>
    </source>
</reference>
<accession>A0A1H7SUE3</accession>
<feature type="transmembrane region" description="Helical" evidence="9">
    <location>
        <begin position="46"/>
        <end position="65"/>
    </location>
</feature>
<feature type="compositionally biased region" description="Basic residues" evidence="8">
    <location>
        <begin position="26"/>
        <end position="39"/>
    </location>
</feature>
<evidence type="ECO:0000256" key="5">
    <source>
        <dbReference type="ARBA" id="ARBA00022989"/>
    </source>
</evidence>
<keyword evidence="5 9" id="KW-1133">Transmembrane helix</keyword>
<dbReference type="Gene3D" id="3.10.20.310">
    <property type="entry name" value="membrane protein fhac"/>
    <property type="match status" value="1"/>
</dbReference>
<dbReference type="GO" id="GO:0051301">
    <property type="term" value="P:cell division"/>
    <property type="evidence" value="ECO:0007669"/>
    <property type="project" value="UniProtKB-KW"/>
</dbReference>
<evidence type="ECO:0000256" key="4">
    <source>
        <dbReference type="ARBA" id="ARBA00022692"/>
    </source>
</evidence>
<feature type="domain" description="POTRA" evidence="10">
    <location>
        <begin position="69"/>
        <end position="137"/>
    </location>
</feature>
<keyword evidence="4 9" id="KW-0812">Transmembrane</keyword>
<name>A0A1H7SUE3_9NOCA</name>
<dbReference type="InterPro" id="IPR034746">
    <property type="entry name" value="POTRA"/>
</dbReference>
<sequence>MTTDSPGRARPTAVGEERAAGPDRKGSKRAARKTRRVTRPRGRKRPLIIALSVVVLVGLVAAAWFTPVLSVRKISVVGNVGVPSDEVLTALAIPTGKPLLQVDVDAAARRVAAIPKVDHARVERRYPSTVRVTVVERAPAVFYDTPEGTHLMDAGAVAYAIEPPPPGVPRLKVGRPGLEDPVTVDALKVLTSMPPPLRAQVGEIAAGSISDIRVTLLDGRQLVWGSVENTERKSAIALPLLGQPGKVYDISSPDLVTVK</sequence>
<dbReference type="Pfam" id="PF08478">
    <property type="entry name" value="POTRA_1"/>
    <property type="match status" value="1"/>
</dbReference>
<evidence type="ECO:0000256" key="1">
    <source>
        <dbReference type="ARBA" id="ARBA00004370"/>
    </source>
</evidence>
<evidence type="ECO:0000256" key="8">
    <source>
        <dbReference type="SAM" id="MobiDB-lite"/>
    </source>
</evidence>
<dbReference type="AlphaFoldDB" id="A0A1H7SUE3"/>
<evidence type="ECO:0000313" key="11">
    <source>
        <dbReference type="EMBL" id="SEL76038.1"/>
    </source>
</evidence>
<keyword evidence="2" id="KW-1003">Cell membrane</keyword>
<proteinExistence type="predicted"/>
<dbReference type="PROSITE" id="PS51779">
    <property type="entry name" value="POTRA"/>
    <property type="match status" value="1"/>
</dbReference>
<dbReference type="InterPro" id="IPR050487">
    <property type="entry name" value="FtsQ_DivIB"/>
</dbReference>
<dbReference type="GO" id="GO:0005886">
    <property type="term" value="C:plasma membrane"/>
    <property type="evidence" value="ECO:0007669"/>
    <property type="project" value="TreeGrafter"/>
</dbReference>
<dbReference type="Proteomes" id="UP000198677">
    <property type="component" value="Unassembled WGS sequence"/>
</dbReference>
<keyword evidence="7" id="KW-0131">Cell cycle</keyword>
<dbReference type="PANTHER" id="PTHR37820">
    <property type="entry name" value="CELL DIVISION PROTEIN DIVIB"/>
    <property type="match status" value="1"/>
</dbReference>
<dbReference type="InterPro" id="IPR013685">
    <property type="entry name" value="POTRA_FtsQ_type"/>
</dbReference>
<feature type="region of interest" description="Disordered" evidence="8">
    <location>
        <begin position="1"/>
        <end position="39"/>
    </location>
</feature>
<evidence type="ECO:0000256" key="2">
    <source>
        <dbReference type="ARBA" id="ARBA00022475"/>
    </source>
</evidence>
<evidence type="ECO:0000256" key="9">
    <source>
        <dbReference type="SAM" id="Phobius"/>
    </source>
</evidence>
<keyword evidence="12" id="KW-1185">Reference proteome</keyword>
<keyword evidence="6 9" id="KW-0472">Membrane</keyword>
<keyword evidence="3 11" id="KW-0132">Cell division</keyword>
<evidence type="ECO:0000256" key="7">
    <source>
        <dbReference type="ARBA" id="ARBA00023306"/>
    </source>
</evidence>
<comment type="subcellular location">
    <subcellularLocation>
        <location evidence="1">Membrane</location>
    </subcellularLocation>
</comment>
<gene>
    <name evidence="11" type="ORF">SAMN05444583_11452</name>
</gene>
<organism evidence="11 12">
    <name type="scientific">Rhodococcus maanshanensis</name>
    <dbReference type="NCBI Taxonomy" id="183556"/>
    <lineage>
        <taxon>Bacteria</taxon>
        <taxon>Bacillati</taxon>
        <taxon>Actinomycetota</taxon>
        <taxon>Actinomycetes</taxon>
        <taxon>Mycobacteriales</taxon>
        <taxon>Nocardiaceae</taxon>
        <taxon>Rhodococcus</taxon>
    </lineage>
</organism>
<dbReference type="EMBL" id="FOAW01000014">
    <property type="protein sequence ID" value="SEL76038.1"/>
    <property type="molecule type" value="Genomic_DNA"/>
</dbReference>
<feature type="compositionally biased region" description="Basic and acidic residues" evidence="8">
    <location>
        <begin position="15"/>
        <end position="25"/>
    </location>
</feature>
<evidence type="ECO:0000256" key="3">
    <source>
        <dbReference type="ARBA" id="ARBA00022618"/>
    </source>
</evidence>
<evidence type="ECO:0000259" key="10">
    <source>
        <dbReference type="PROSITE" id="PS51779"/>
    </source>
</evidence>
<protein>
    <submittedName>
        <fullName evidence="11">Cell division protein FtsQ</fullName>
    </submittedName>
</protein>
<evidence type="ECO:0000256" key="6">
    <source>
        <dbReference type="ARBA" id="ARBA00023136"/>
    </source>
</evidence>